<proteinExistence type="predicted"/>
<dbReference type="Proteomes" id="UP000595814">
    <property type="component" value="Chromosome"/>
</dbReference>
<protein>
    <submittedName>
        <fullName evidence="1">Recombinase family protein</fullName>
    </submittedName>
</protein>
<reference evidence="1 2" key="1">
    <citation type="journal article" date="2022" name="Int. J. Syst. Evol. Microbiol.">
        <title>Miniphocaeibacter halophilus sp. nov., an ammonium-tolerant acetate-producing bacterium isolated from a biogas system.</title>
        <authorList>
            <person name="Schnurer A."/>
            <person name="Singh A."/>
            <person name="Bi S."/>
            <person name="Qiao W."/>
            <person name="Westerholm M."/>
        </authorList>
    </citation>
    <scope>NUCLEOTIDE SEQUENCE [LARGE SCALE GENOMIC DNA]</scope>
    <source>
        <strain evidence="1 2">AMB_01</strain>
    </source>
</reference>
<evidence type="ECO:0000313" key="1">
    <source>
        <dbReference type="EMBL" id="QQK09019.1"/>
    </source>
</evidence>
<keyword evidence="2" id="KW-1185">Reference proteome</keyword>
<accession>A0AC61N2E4</accession>
<gene>
    <name evidence="1" type="ORF">JFY71_05640</name>
</gene>
<dbReference type="EMBL" id="CP066744">
    <property type="protein sequence ID" value="QQK09019.1"/>
    <property type="molecule type" value="Genomic_DNA"/>
</dbReference>
<organism evidence="1 2">
    <name type="scientific">Miniphocaeibacter halophilus</name>
    <dbReference type="NCBI Taxonomy" id="2931922"/>
    <lineage>
        <taxon>Bacteria</taxon>
        <taxon>Bacillati</taxon>
        <taxon>Bacillota</taxon>
        <taxon>Tissierellia</taxon>
        <taxon>Tissierellales</taxon>
        <taxon>Peptoniphilaceae</taxon>
        <taxon>Miniphocaeibacter</taxon>
    </lineage>
</organism>
<evidence type="ECO:0000313" key="2">
    <source>
        <dbReference type="Proteomes" id="UP000595814"/>
    </source>
</evidence>
<name>A0AC61N2E4_9FIRM</name>
<sequence>MNLNKRIAIYCRVSTNEQAEEGYSIDEQERLLIQWCKENGYEIYECYSDRGISGKNIKDRPALNKLLIDAKNKKFDMVVVWQVNRISRKLADLIRIVDILEDFNIYFKSLTENFENNTPTGKMLLHMIATIGEFERDTIAENIKMGMLAKAENGEWCGGRVLGYDIVPVDPNNPKGKTKLVINEDEANIVRLIFKEYANGKGYKAICNKLNRLRYKTKRGNAFGVNSIKDIILNPLYIGKIRYNVLQNWSEKRRRNINPDPIIVDGKHEAIIDIDTWDKVQTINKNRRGKPARIYDGKFALTGVLKCPVCGAGMVMSRTINKLKDGTKKKTDYYVCGNWKNKGTTVCNSNGIRVDIANRCVFKKIESLINKPKIIKDIVENINSEQNANMEPLIERLENVDLKIKNLNNKLDNLFNALEDGFISNEEFKLRKEKYSPSKFELEKEKSKLLKIVSNRKVKEISYKYIQNIIEHFGELLLKSNDIRQQKKLIHLLISEITINKNREIDSINIVINDELLNYLDIKKGASKKDASFLMP</sequence>